<keyword evidence="4" id="KW-1133">Transmembrane helix</keyword>
<dbReference type="Proteomes" id="UP000533598">
    <property type="component" value="Unassembled WGS sequence"/>
</dbReference>
<dbReference type="Gene3D" id="3.30.565.10">
    <property type="entry name" value="Histidine kinase-like ATPase, C-terminal domain"/>
    <property type="match status" value="1"/>
</dbReference>
<keyword evidence="1" id="KW-0808">Transferase</keyword>
<reference evidence="6 7" key="1">
    <citation type="submission" date="2020-08" db="EMBL/GenBank/DDBJ databases">
        <title>Sequencing the genomes of 1000 actinobacteria strains.</title>
        <authorList>
            <person name="Klenk H.-P."/>
        </authorList>
    </citation>
    <scope>NUCLEOTIDE SEQUENCE [LARGE SCALE GENOMIC DNA]</scope>
    <source>
        <strain evidence="6 7">DSM 44230</strain>
    </source>
</reference>
<evidence type="ECO:0000259" key="5">
    <source>
        <dbReference type="SMART" id="SM00421"/>
    </source>
</evidence>
<evidence type="ECO:0000313" key="7">
    <source>
        <dbReference type="Proteomes" id="UP000533598"/>
    </source>
</evidence>
<evidence type="ECO:0000256" key="1">
    <source>
        <dbReference type="ARBA" id="ARBA00022679"/>
    </source>
</evidence>
<keyword evidence="4" id="KW-0812">Transmembrane</keyword>
<keyword evidence="2" id="KW-0418">Kinase</keyword>
<dbReference type="InterPro" id="IPR000792">
    <property type="entry name" value="Tscrpt_reg_LuxR_C"/>
</dbReference>
<dbReference type="PANTHER" id="PTHR24421">
    <property type="entry name" value="NITRATE/NITRITE SENSOR PROTEIN NARX-RELATED"/>
    <property type="match status" value="1"/>
</dbReference>
<name>A0A7W7CDK6_9PSEU</name>
<evidence type="ECO:0000313" key="6">
    <source>
        <dbReference type="EMBL" id="MBB4679155.1"/>
    </source>
</evidence>
<dbReference type="InterPro" id="IPR050482">
    <property type="entry name" value="Sensor_HK_TwoCompSys"/>
</dbReference>
<dbReference type="InterPro" id="IPR036388">
    <property type="entry name" value="WH-like_DNA-bd_sf"/>
</dbReference>
<dbReference type="AlphaFoldDB" id="A0A7W7CDK6"/>
<evidence type="ECO:0000256" key="4">
    <source>
        <dbReference type="SAM" id="Phobius"/>
    </source>
</evidence>
<dbReference type="PANTHER" id="PTHR24421:SF62">
    <property type="entry name" value="SENSORY TRANSDUCTION HISTIDINE KINASE"/>
    <property type="match status" value="1"/>
</dbReference>
<comment type="caution">
    <text evidence="6">The sequence shown here is derived from an EMBL/GenBank/DDBJ whole genome shotgun (WGS) entry which is preliminary data.</text>
</comment>
<evidence type="ECO:0000256" key="3">
    <source>
        <dbReference type="ARBA" id="ARBA00023012"/>
    </source>
</evidence>
<feature type="transmembrane region" description="Helical" evidence="4">
    <location>
        <begin position="129"/>
        <end position="147"/>
    </location>
</feature>
<dbReference type="GO" id="GO:0006355">
    <property type="term" value="P:regulation of DNA-templated transcription"/>
    <property type="evidence" value="ECO:0007669"/>
    <property type="project" value="InterPro"/>
</dbReference>
<organism evidence="6 7">
    <name type="scientific">Crossiella cryophila</name>
    <dbReference type="NCBI Taxonomy" id="43355"/>
    <lineage>
        <taxon>Bacteria</taxon>
        <taxon>Bacillati</taxon>
        <taxon>Actinomycetota</taxon>
        <taxon>Actinomycetes</taxon>
        <taxon>Pseudonocardiales</taxon>
        <taxon>Pseudonocardiaceae</taxon>
        <taxon>Crossiella</taxon>
    </lineage>
</organism>
<dbReference type="RefSeq" id="WP_185004938.1">
    <property type="nucleotide sequence ID" value="NZ_BAAAUI010000025.1"/>
</dbReference>
<keyword evidence="3" id="KW-0902">Two-component regulatory system</keyword>
<dbReference type="GO" id="GO:0016301">
    <property type="term" value="F:kinase activity"/>
    <property type="evidence" value="ECO:0007669"/>
    <property type="project" value="UniProtKB-KW"/>
</dbReference>
<feature type="domain" description="HTH luxR-type" evidence="5">
    <location>
        <begin position="372"/>
        <end position="410"/>
    </location>
</feature>
<protein>
    <recommendedName>
        <fullName evidence="5">HTH luxR-type domain-containing protein</fullName>
    </recommendedName>
</protein>
<accession>A0A7W7CDK6</accession>
<dbReference type="InterPro" id="IPR016032">
    <property type="entry name" value="Sig_transdc_resp-reg_C-effctor"/>
</dbReference>
<dbReference type="SMART" id="SM00421">
    <property type="entry name" value="HTH_LUXR"/>
    <property type="match status" value="1"/>
</dbReference>
<keyword evidence="7" id="KW-1185">Reference proteome</keyword>
<dbReference type="EMBL" id="JACHMH010000001">
    <property type="protein sequence ID" value="MBB4679155.1"/>
    <property type="molecule type" value="Genomic_DNA"/>
</dbReference>
<gene>
    <name evidence="6" type="ORF">HNR67_005273</name>
</gene>
<sequence length="418" mass="45376">MSHSQNRLLTPDLARGGMLALIALANSTLYLYGRPYGLRQHIVETGLPDRIVSLLTSTLVDTRAYPLFAALFAYGLARQTTPVARRRCRWLIVFGFAHALLLFPGDVLGFYGVLGLLLTCLTKVRDRTLLILATGWLAVVALVQGMAHTTPPGERRSHLWSFAIADPETAFGLHALEWVMTPFGIIGVVSAGWPASGRAAEGDPVRGRIGTARRLARDSLVEVRRAIDAPHPGPLRQAGLADAIGRVVTDWRDQHQVTATCVLTGDPRPLHPELEITLLRAAQETLANAGRHARADRVDLTLSYMEDVVVLDVWSWMTTRWCGTDCAACSAPSPTSRSSARSPVAPRLSPSVAARLLDRVRTPEPPRGGTVSNREIAAVPHISQATVKTHLLHLFAKLDAPDRAAAVAAGYQRGILNR</sequence>
<feature type="transmembrane region" description="Helical" evidence="4">
    <location>
        <begin position="12"/>
        <end position="32"/>
    </location>
</feature>
<proteinExistence type="predicted"/>
<evidence type="ECO:0000256" key="2">
    <source>
        <dbReference type="ARBA" id="ARBA00022777"/>
    </source>
</evidence>
<keyword evidence="4" id="KW-0472">Membrane</keyword>
<dbReference type="Pfam" id="PF00196">
    <property type="entry name" value="GerE"/>
    <property type="match status" value="1"/>
</dbReference>
<dbReference type="GO" id="GO:0003677">
    <property type="term" value="F:DNA binding"/>
    <property type="evidence" value="ECO:0007669"/>
    <property type="project" value="InterPro"/>
</dbReference>
<dbReference type="GO" id="GO:0000160">
    <property type="term" value="P:phosphorelay signal transduction system"/>
    <property type="evidence" value="ECO:0007669"/>
    <property type="project" value="UniProtKB-KW"/>
</dbReference>
<dbReference type="SUPFAM" id="SSF46894">
    <property type="entry name" value="C-terminal effector domain of the bipartite response regulators"/>
    <property type="match status" value="1"/>
</dbReference>
<dbReference type="InterPro" id="IPR036890">
    <property type="entry name" value="HATPase_C_sf"/>
</dbReference>
<dbReference type="Gene3D" id="1.10.10.10">
    <property type="entry name" value="Winged helix-like DNA-binding domain superfamily/Winged helix DNA-binding domain"/>
    <property type="match status" value="1"/>
</dbReference>
<feature type="transmembrane region" description="Helical" evidence="4">
    <location>
        <begin position="89"/>
        <end position="117"/>
    </location>
</feature>